<reference evidence="2" key="1">
    <citation type="submission" date="2023-07" db="EMBL/GenBank/DDBJ databases">
        <title>Between Cages and Wild: Unraveling the Impact of Captivity on Animal Microbiomes and Antimicrobial Resistance.</title>
        <authorList>
            <person name="Schmartz G.P."/>
            <person name="Rehner J."/>
            <person name="Schuff M.J."/>
            <person name="Becker S.L."/>
            <person name="Kravczyk M."/>
            <person name="Gurevich A."/>
            <person name="Francke R."/>
            <person name="Mueller R."/>
            <person name="Keller V."/>
            <person name="Keller A."/>
        </authorList>
    </citation>
    <scope>NUCLEOTIDE SEQUENCE</scope>
    <source>
        <strain evidence="2">S12M_St_49</strain>
    </source>
</reference>
<keyword evidence="3" id="KW-1185">Reference proteome</keyword>
<evidence type="ECO:0000313" key="3">
    <source>
        <dbReference type="Proteomes" id="UP001168575"/>
    </source>
</evidence>
<sequence>MERNFKWHQRALEKPEVCNCGIQWEGSKSLGRNPGTNGSALAKNQSLGFLSMSKKRFSRRKAESRSRRFLNLQMLKKRFLRRKVEPLPRKLESQAGQSTVEFAIVAAILIVVVVAFIAIFHRLDDGTFLQHAQTASSHNITSSVSGAIDAFSY</sequence>
<name>A0AA43RJ28_9ACTN</name>
<evidence type="ECO:0000256" key="1">
    <source>
        <dbReference type="SAM" id="Phobius"/>
    </source>
</evidence>
<proteinExistence type="predicted"/>
<evidence type="ECO:0000313" key="2">
    <source>
        <dbReference type="EMBL" id="MDO4842724.1"/>
    </source>
</evidence>
<organism evidence="2 3">
    <name type="scientific">Phoenicibacter congonensis</name>
    <dbReference type="NCBI Taxonomy" id="1944646"/>
    <lineage>
        <taxon>Bacteria</taxon>
        <taxon>Bacillati</taxon>
        <taxon>Actinomycetota</taxon>
        <taxon>Coriobacteriia</taxon>
        <taxon>Eggerthellales</taxon>
        <taxon>Eggerthellaceae</taxon>
        <taxon>Phoenicibacter</taxon>
    </lineage>
</organism>
<dbReference type="AlphaFoldDB" id="A0AA43RJ28"/>
<keyword evidence="1" id="KW-0472">Membrane</keyword>
<comment type="caution">
    <text evidence="2">The sequence shown here is derived from an EMBL/GenBank/DDBJ whole genome shotgun (WGS) entry which is preliminary data.</text>
</comment>
<keyword evidence="1" id="KW-0812">Transmembrane</keyword>
<accession>A0AA43RJ28</accession>
<dbReference type="EMBL" id="JAUMVS010000280">
    <property type="protein sequence ID" value="MDO4842724.1"/>
    <property type="molecule type" value="Genomic_DNA"/>
</dbReference>
<keyword evidence="1" id="KW-1133">Transmembrane helix</keyword>
<dbReference type="Proteomes" id="UP001168575">
    <property type="component" value="Unassembled WGS sequence"/>
</dbReference>
<gene>
    <name evidence="2" type="ORF">Q3982_08635</name>
</gene>
<feature type="transmembrane region" description="Helical" evidence="1">
    <location>
        <begin position="99"/>
        <end position="120"/>
    </location>
</feature>
<protein>
    <submittedName>
        <fullName evidence="2">Uncharacterized protein</fullName>
    </submittedName>
</protein>